<dbReference type="EMBL" id="GBRH01274617">
    <property type="protein sequence ID" value="JAD23278.1"/>
    <property type="molecule type" value="Transcribed_RNA"/>
</dbReference>
<reference evidence="1" key="2">
    <citation type="journal article" date="2015" name="Data Brief">
        <title>Shoot transcriptome of the giant reed, Arundo donax.</title>
        <authorList>
            <person name="Barrero R.A."/>
            <person name="Guerrero F.D."/>
            <person name="Moolhuijzen P."/>
            <person name="Goolsby J.A."/>
            <person name="Tidwell J."/>
            <person name="Bellgard S.E."/>
            <person name="Bellgard M.I."/>
        </authorList>
    </citation>
    <scope>NUCLEOTIDE SEQUENCE</scope>
    <source>
        <tissue evidence="1">Shoot tissue taken approximately 20 cm above the soil surface</tissue>
    </source>
</reference>
<protein>
    <submittedName>
        <fullName evidence="1">Uncharacterized protein</fullName>
    </submittedName>
</protein>
<proteinExistence type="predicted"/>
<accession>A0A0A8YCP4</accession>
<name>A0A0A8YCP4_ARUDO</name>
<organism evidence="1">
    <name type="scientific">Arundo donax</name>
    <name type="common">Giant reed</name>
    <name type="synonym">Donax arundinaceus</name>
    <dbReference type="NCBI Taxonomy" id="35708"/>
    <lineage>
        <taxon>Eukaryota</taxon>
        <taxon>Viridiplantae</taxon>
        <taxon>Streptophyta</taxon>
        <taxon>Embryophyta</taxon>
        <taxon>Tracheophyta</taxon>
        <taxon>Spermatophyta</taxon>
        <taxon>Magnoliopsida</taxon>
        <taxon>Liliopsida</taxon>
        <taxon>Poales</taxon>
        <taxon>Poaceae</taxon>
        <taxon>PACMAD clade</taxon>
        <taxon>Arundinoideae</taxon>
        <taxon>Arundineae</taxon>
        <taxon>Arundo</taxon>
    </lineage>
</organism>
<sequence>MVGTFVYVSWLRMNSMLK</sequence>
<dbReference type="AlphaFoldDB" id="A0A0A8YCP4"/>
<evidence type="ECO:0000313" key="1">
    <source>
        <dbReference type="EMBL" id="JAD23278.1"/>
    </source>
</evidence>
<reference evidence="1" key="1">
    <citation type="submission" date="2014-09" db="EMBL/GenBank/DDBJ databases">
        <authorList>
            <person name="Magalhaes I.L.F."/>
            <person name="Oliveira U."/>
            <person name="Santos F.R."/>
            <person name="Vidigal T.H.D.A."/>
            <person name="Brescovit A.D."/>
            <person name="Santos A.J."/>
        </authorList>
    </citation>
    <scope>NUCLEOTIDE SEQUENCE</scope>
    <source>
        <tissue evidence="1">Shoot tissue taken approximately 20 cm above the soil surface</tissue>
    </source>
</reference>